<name>A0ABW6IBH8_9CYAN</name>
<dbReference type="Pfam" id="PF09382">
    <property type="entry name" value="RQC"/>
    <property type="match status" value="1"/>
</dbReference>
<dbReference type="Gene3D" id="3.40.50.300">
    <property type="entry name" value="P-loop containing nucleotide triphosphate hydrolases"/>
    <property type="match status" value="2"/>
</dbReference>
<protein>
    <recommendedName>
        <fullName evidence="16">DNA helicase RecQ</fullName>
        <ecNumber evidence="16">5.6.2.4</ecNumber>
    </recommendedName>
</protein>
<comment type="cofactor">
    <cofactor evidence="2">
        <name>Zn(2+)</name>
        <dbReference type="ChEBI" id="CHEBI:29105"/>
    </cofactor>
</comment>
<evidence type="ECO:0000256" key="3">
    <source>
        <dbReference type="ARBA" id="ARBA00005446"/>
    </source>
</evidence>
<dbReference type="PROSITE" id="PS51194">
    <property type="entry name" value="HELICASE_CTER"/>
    <property type="match status" value="1"/>
</dbReference>
<dbReference type="Pfam" id="PF14493">
    <property type="entry name" value="HTH_40"/>
    <property type="match status" value="1"/>
</dbReference>
<dbReference type="InterPro" id="IPR032284">
    <property type="entry name" value="RecQ_Zn-bd"/>
</dbReference>
<keyword evidence="21" id="KW-1185">Reference proteome</keyword>
<dbReference type="Proteomes" id="UP001600165">
    <property type="component" value="Unassembled WGS sequence"/>
</dbReference>
<dbReference type="InterPro" id="IPR018982">
    <property type="entry name" value="RQC_domain"/>
</dbReference>
<evidence type="ECO:0000256" key="14">
    <source>
        <dbReference type="ARBA" id="ARBA00023235"/>
    </source>
</evidence>
<gene>
    <name evidence="20" type="primary">recQ</name>
    <name evidence="20" type="ORF">ACFVKH_02140</name>
</gene>
<evidence type="ECO:0000256" key="5">
    <source>
        <dbReference type="ARBA" id="ARBA00022741"/>
    </source>
</evidence>
<accession>A0ABW6IBH8</accession>
<keyword evidence="4" id="KW-0479">Metal-binding</keyword>
<keyword evidence="12" id="KW-0233">DNA recombination</keyword>
<dbReference type="InterPro" id="IPR010997">
    <property type="entry name" value="HRDC-like_sf"/>
</dbReference>
<dbReference type="SMART" id="SM00490">
    <property type="entry name" value="HELICc"/>
    <property type="match status" value="1"/>
</dbReference>
<keyword evidence="9" id="KW-0862">Zinc</keyword>
<dbReference type="EC" id="5.6.2.4" evidence="16"/>
<evidence type="ECO:0000259" key="19">
    <source>
        <dbReference type="PROSITE" id="PS51194"/>
    </source>
</evidence>
<dbReference type="InterPro" id="IPR029491">
    <property type="entry name" value="Helicase_HTH"/>
</dbReference>
<feature type="domain" description="HRDC" evidence="17">
    <location>
        <begin position="541"/>
        <end position="621"/>
    </location>
</feature>
<dbReference type="Pfam" id="PF00270">
    <property type="entry name" value="DEAD"/>
    <property type="match status" value="1"/>
</dbReference>
<evidence type="ECO:0000259" key="18">
    <source>
        <dbReference type="PROSITE" id="PS51192"/>
    </source>
</evidence>
<dbReference type="PROSITE" id="PS51192">
    <property type="entry name" value="HELICASE_ATP_BIND_1"/>
    <property type="match status" value="1"/>
</dbReference>
<feature type="domain" description="Helicase C-terminal" evidence="19">
    <location>
        <begin position="237"/>
        <end position="393"/>
    </location>
</feature>
<evidence type="ECO:0000256" key="9">
    <source>
        <dbReference type="ARBA" id="ARBA00022833"/>
    </source>
</evidence>
<dbReference type="SMART" id="SM00487">
    <property type="entry name" value="DEXDc"/>
    <property type="match status" value="1"/>
</dbReference>
<keyword evidence="6" id="KW-0227">DNA damage</keyword>
<dbReference type="InterPro" id="IPR001650">
    <property type="entry name" value="Helicase_C-like"/>
</dbReference>
<comment type="caution">
    <text evidence="20">The sequence shown here is derived from an EMBL/GenBank/DDBJ whole genome shotgun (WGS) entry which is preliminary data.</text>
</comment>
<evidence type="ECO:0000256" key="16">
    <source>
        <dbReference type="NCBIfam" id="TIGR01389"/>
    </source>
</evidence>
<dbReference type="InterPro" id="IPR004589">
    <property type="entry name" value="DNA_helicase_ATP-dep_RecQ"/>
</dbReference>
<evidence type="ECO:0000256" key="6">
    <source>
        <dbReference type="ARBA" id="ARBA00022763"/>
    </source>
</evidence>
<dbReference type="NCBIfam" id="TIGR01389">
    <property type="entry name" value="recQ"/>
    <property type="match status" value="1"/>
</dbReference>
<dbReference type="InterPro" id="IPR014001">
    <property type="entry name" value="Helicase_ATP-bd"/>
</dbReference>
<evidence type="ECO:0000256" key="13">
    <source>
        <dbReference type="ARBA" id="ARBA00023204"/>
    </source>
</evidence>
<evidence type="ECO:0000256" key="2">
    <source>
        <dbReference type="ARBA" id="ARBA00001947"/>
    </source>
</evidence>
<reference evidence="20 21" key="1">
    <citation type="submission" date="2024-10" db="EMBL/GenBank/DDBJ databases">
        <authorList>
            <person name="Ratan Roy A."/>
            <person name="Morales Sandoval P.H."/>
            <person name="De Los Santos Villalobos S."/>
            <person name="Chakraborty S."/>
            <person name="Mukherjee J."/>
        </authorList>
    </citation>
    <scope>NUCLEOTIDE SEQUENCE [LARGE SCALE GENOMIC DNA]</scope>
    <source>
        <strain evidence="20 21">S1</strain>
    </source>
</reference>
<keyword evidence="5" id="KW-0547">Nucleotide-binding</keyword>
<feature type="domain" description="Helicase ATP-binding" evidence="18">
    <location>
        <begin position="43"/>
        <end position="215"/>
    </location>
</feature>
<dbReference type="InterPro" id="IPR027417">
    <property type="entry name" value="P-loop_NTPase"/>
</dbReference>
<dbReference type="CDD" id="cd17920">
    <property type="entry name" value="DEXHc_RecQ"/>
    <property type="match status" value="1"/>
</dbReference>
<dbReference type="PANTHER" id="PTHR13710:SF105">
    <property type="entry name" value="ATP-DEPENDENT DNA HELICASE Q1"/>
    <property type="match status" value="1"/>
</dbReference>
<dbReference type="GO" id="GO:0004386">
    <property type="term" value="F:helicase activity"/>
    <property type="evidence" value="ECO:0007669"/>
    <property type="project" value="UniProtKB-KW"/>
</dbReference>
<dbReference type="PANTHER" id="PTHR13710">
    <property type="entry name" value="DNA HELICASE RECQ FAMILY MEMBER"/>
    <property type="match status" value="1"/>
</dbReference>
<dbReference type="SMART" id="SM00956">
    <property type="entry name" value="RQC"/>
    <property type="match status" value="1"/>
</dbReference>
<dbReference type="Pfam" id="PF16124">
    <property type="entry name" value="RecQ_Zn_bind"/>
    <property type="match status" value="1"/>
</dbReference>
<dbReference type="InterPro" id="IPR002121">
    <property type="entry name" value="HRDC_dom"/>
</dbReference>
<organism evidence="20 21">
    <name type="scientific">Almyronema epifaneia S1</name>
    <dbReference type="NCBI Taxonomy" id="2991925"/>
    <lineage>
        <taxon>Bacteria</taxon>
        <taxon>Bacillati</taxon>
        <taxon>Cyanobacteriota</taxon>
        <taxon>Cyanophyceae</taxon>
        <taxon>Nodosilineales</taxon>
        <taxon>Nodosilineaceae</taxon>
        <taxon>Almyronema</taxon>
        <taxon>Almyronema epifaneia</taxon>
    </lineage>
</organism>
<evidence type="ECO:0000256" key="11">
    <source>
        <dbReference type="ARBA" id="ARBA00023125"/>
    </source>
</evidence>
<dbReference type="EMBL" id="JBHZOL010000013">
    <property type="protein sequence ID" value="MFE4105060.1"/>
    <property type="molecule type" value="Genomic_DNA"/>
</dbReference>
<evidence type="ECO:0000256" key="8">
    <source>
        <dbReference type="ARBA" id="ARBA00022806"/>
    </source>
</evidence>
<keyword evidence="13" id="KW-0234">DNA repair</keyword>
<comment type="catalytic activity">
    <reaction evidence="15">
        <text>Couples ATP hydrolysis with the unwinding of duplex DNA by translocating in the 3'-5' direction.</text>
        <dbReference type="EC" id="5.6.2.4"/>
    </reaction>
</comment>
<evidence type="ECO:0000313" key="20">
    <source>
        <dbReference type="EMBL" id="MFE4105060.1"/>
    </source>
</evidence>
<comment type="cofactor">
    <cofactor evidence="1">
        <name>Mg(2+)</name>
        <dbReference type="ChEBI" id="CHEBI:18420"/>
    </cofactor>
</comment>
<evidence type="ECO:0000256" key="10">
    <source>
        <dbReference type="ARBA" id="ARBA00022840"/>
    </source>
</evidence>
<evidence type="ECO:0000256" key="4">
    <source>
        <dbReference type="ARBA" id="ARBA00022723"/>
    </source>
</evidence>
<evidence type="ECO:0000256" key="12">
    <source>
        <dbReference type="ARBA" id="ARBA00023172"/>
    </source>
</evidence>
<keyword evidence="8 20" id="KW-0347">Helicase</keyword>
<dbReference type="Pfam" id="PF00271">
    <property type="entry name" value="Helicase_C"/>
    <property type="match status" value="1"/>
</dbReference>
<sequence length="736" mass="83006">MVNLPLDGSVPPALDQTNFPSLEKALKHFFGYDQFRLRQRQVIEDVLQNRDSLVVMPTGGGKSLCYQLPALLKIGVTLVVSPLIALMQDQVEALRDNGIAATFLNSSLSLTQLRQREAALLQGQIKLLYIAPERLLSDAFLPLLQRLAQTVGVAAFAIDEAHCVSDWGHDFRPEYRQLRFLRQQYPTVPMLALTATATERVREDIVEQLQLRHPALHITSFNRQNLYYEVQPKGRQAYAQLLALVQQHAGTGIIYCLSRRRVDEIALRLQQDGVAALPYHAGLSDAARQENQSRFIRDDVRVMVATVAFGMGINKPDVRFVVHYDLPRSLESYYQESGRAGRDGEAAHCTVFLGYGDIATVEFLIDRKPDPREQRIARQQLRQVIDYAESAVCRRQIQLAYFGEDFAGSCQNCDNCCSPPPLEDWTIEAQKFLSCVARCRERFGMTHIIDVLRGSRKRRLLELNHDQLSTYGIGKDHSLDDWRLLGRSLLHQRLVDETSDGYSVLKLNAASWQILRGQLAVQIAIPKPLSTAVGETSDRTPAEVSLLLGKLKALRKRLADEQGVPPYVVFAESSLRQMAQQRPQTLDAFAQISGVGNRKLAQYGQVFTTEINQFCQEHNLSPQTKNRIVSTTQTLTSTHLTTLQLYQQGLTPAEIAIERGLRLSTISDHLARLIESGQPVELDRLVSRERQAVIQQAIATMGDMPLRELREHLGSTYDYSEIRLVKAAWHQAAQRR</sequence>
<dbReference type="InterPro" id="IPR006293">
    <property type="entry name" value="DNA_helicase_ATP-dep_RecQ_bac"/>
</dbReference>
<evidence type="ECO:0000256" key="7">
    <source>
        <dbReference type="ARBA" id="ARBA00022801"/>
    </source>
</evidence>
<keyword evidence="14" id="KW-0413">Isomerase</keyword>
<dbReference type="InterPro" id="IPR044876">
    <property type="entry name" value="HRDC_dom_sf"/>
</dbReference>
<dbReference type="SMART" id="SM00341">
    <property type="entry name" value="HRDC"/>
    <property type="match status" value="1"/>
</dbReference>
<dbReference type="InterPro" id="IPR011545">
    <property type="entry name" value="DEAD/DEAH_box_helicase_dom"/>
</dbReference>
<dbReference type="PROSITE" id="PS50967">
    <property type="entry name" value="HRDC"/>
    <property type="match status" value="1"/>
</dbReference>
<keyword evidence="7" id="KW-0378">Hydrolase</keyword>
<evidence type="ECO:0000313" key="21">
    <source>
        <dbReference type="Proteomes" id="UP001600165"/>
    </source>
</evidence>
<dbReference type="Pfam" id="PF00570">
    <property type="entry name" value="HRDC"/>
    <property type="match status" value="1"/>
</dbReference>
<dbReference type="RefSeq" id="WP_377961000.1">
    <property type="nucleotide sequence ID" value="NZ_JBHZOL010000013.1"/>
</dbReference>
<dbReference type="Gene3D" id="1.10.150.80">
    <property type="entry name" value="HRDC domain"/>
    <property type="match status" value="1"/>
</dbReference>
<dbReference type="Gene3D" id="1.10.10.1390">
    <property type="entry name" value="ATP-dependent DNA helicase RecQ"/>
    <property type="match status" value="1"/>
</dbReference>
<dbReference type="NCBIfam" id="TIGR00614">
    <property type="entry name" value="recQ_fam"/>
    <property type="match status" value="1"/>
</dbReference>
<evidence type="ECO:0000256" key="15">
    <source>
        <dbReference type="ARBA" id="ARBA00034617"/>
    </source>
</evidence>
<dbReference type="InterPro" id="IPR036388">
    <property type="entry name" value="WH-like_DNA-bd_sf"/>
</dbReference>
<comment type="similarity">
    <text evidence="3">Belongs to the helicase family. RecQ subfamily.</text>
</comment>
<evidence type="ECO:0000259" key="17">
    <source>
        <dbReference type="PROSITE" id="PS50967"/>
    </source>
</evidence>
<dbReference type="CDD" id="cd18794">
    <property type="entry name" value="SF2_C_RecQ"/>
    <property type="match status" value="1"/>
</dbReference>
<dbReference type="Gene3D" id="1.10.10.10">
    <property type="entry name" value="Winged helix-like DNA-binding domain superfamily/Winged helix DNA-binding domain"/>
    <property type="match status" value="1"/>
</dbReference>
<dbReference type="SUPFAM" id="SSF52540">
    <property type="entry name" value="P-loop containing nucleoside triphosphate hydrolases"/>
    <property type="match status" value="2"/>
</dbReference>
<keyword evidence="10" id="KW-0067">ATP-binding</keyword>
<dbReference type="SUPFAM" id="SSF47819">
    <property type="entry name" value="HRDC-like"/>
    <property type="match status" value="1"/>
</dbReference>
<keyword evidence="11" id="KW-0238">DNA-binding</keyword>
<proteinExistence type="inferred from homology"/>
<evidence type="ECO:0000256" key="1">
    <source>
        <dbReference type="ARBA" id="ARBA00001946"/>
    </source>
</evidence>